<keyword evidence="2" id="KW-1185">Reference proteome</keyword>
<dbReference type="EMBL" id="BMLV01000004">
    <property type="protein sequence ID" value="GGP05096.1"/>
    <property type="molecule type" value="Genomic_DNA"/>
</dbReference>
<sequence length="267" mass="29826">MVPPEGFVVSANFSGFQNNETGSSIIVADFPASYEELVKGFTKEALKTKGMELISKETVSYQQKEAMLYKVSQIANGITYLKQILLFGDLKNTVMVNGIYPELFSAQEKAMRTSLFSIKMNEKQIANPLEAAPYAIDVSGTSYVFVKSMAGSLLYSEDGQLPSKKGMLIISNSLGNKVYTDEKQQAIERLKKLPNASKAIIQKVEKVNISDMQGYEIVAQGDKGQLLYEVMLFNSEREYYLIVGEANENKVKNLEVFQKVARTFRVK</sequence>
<gene>
    <name evidence="1" type="ORF">GCM10010992_19930</name>
</gene>
<proteinExistence type="predicted"/>
<reference evidence="2" key="1">
    <citation type="journal article" date="2019" name="Int. J. Syst. Evol. Microbiol.">
        <title>The Global Catalogue of Microorganisms (GCM) 10K type strain sequencing project: providing services to taxonomists for standard genome sequencing and annotation.</title>
        <authorList>
            <consortium name="The Broad Institute Genomics Platform"/>
            <consortium name="The Broad Institute Genome Sequencing Center for Infectious Disease"/>
            <person name="Wu L."/>
            <person name="Ma J."/>
        </authorList>
    </citation>
    <scope>NUCLEOTIDE SEQUENCE [LARGE SCALE GENOMIC DNA]</scope>
    <source>
        <strain evidence="2">CGMCC 1.7656</strain>
    </source>
</reference>
<protein>
    <recommendedName>
        <fullName evidence="3">DUF1795 domain-containing protein</fullName>
    </recommendedName>
</protein>
<evidence type="ECO:0000313" key="1">
    <source>
        <dbReference type="EMBL" id="GGP05096.1"/>
    </source>
</evidence>
<dbReference type="Proteomes" id="UP000620064">
    <property type="component" value="Unassembled WGS sequence"/>
</dbReference>
<accession>A0ABQ2NMJ4</accession>
<organism evidence="1 2">
    <name type="scientific">Cloacibacterium rupense</name>
    <dbReference type="NCBI Taxonomy" id="517423"/>
    <lineage>
        <taxon>Bacteria</taxon>
        <taxon>Pseudomonadati</taxon>
        <taxon>Bacteroidota</taxon>
        <taxon>Flavobacteriia</taxon>
        <taxon>Flavobacteriales</taxon>
        <taxon>Weeksellaceae</taxon>
    </lineage>
</organism>
<name>A0ABQ2NMJ4_9FLAO</name>
<comment type="caution">
    <text evidence="1">The sequence shown here is derived from an EMBL/GenBank/DDBJ whole genome shotgun (WGS) entry which is preliminary data.</text>
</comment>
<evidence type="ECO:0000313" key="2">
    <source>
        <dbReference type="Proteomes" id="UP000620064"/>
    </source>
</evidence>
<evidence type="ECO:0008006" key="3">
    <source>
        <dbReference type="Google" id="ProtNLM"/>
    </source>
</evidence>